<protein>
    <recommendedName>
        <fullName evidence="9">Periplasmic chaperone PpiD</fullName>
    </recommendedName>
    <alternativeName>
        <fullName evidence="10">Periplasmic folding chaperone</fullName>
    </alternativeName>
</protein>
<keyword evidence="2" id="KW-1003">Cell membrane</keyword>
<evidence type="ECO:0000259" key="13">
    <source>
        <dbReference type="PROSITE" id="PS50198"/>
    </source>
</evidence>
<dbReference type="GO" id="GO:0003755">
    <property type="term" value="F:peptidyl-prolyl cis-trans isomerase activity"/>
    <property type="evidence" value="ECO:0007669"/>
    <property type="project" value="UniProtKB-KW"/>
</dbReference>
<keyword evidence="11" id="KW-0697">Rotamase</keyword>
<dbReference type="PROSITE" id="PS50198">
    <property type="entry name" value="PPIC_PPIASE_2"/>
    <property type="match status" value="1"/>
</dbReference>
<evidence type="ECO:0000313" key="14">
    <source>
        <dbReference type="EMBL" id="OEY69277.1"/>
    </source>
</evidence>
<dbReference type="InterPro" id="IPR027304">
    <property type="entry name" value="Trigger_fact/SurA_dom_sf"/>
</dbReference>
<organism evidence="14 15">
    <name type="scientific">Rheinheimera salexigens</name>
    <dbReference type="NCBI Taxonomy" id="1628148"/>
    <lineage>
        <taxon>Bacteria</taxon>
        <taxon>Pseudomonadati</taxon>
        <taxon>Pseudomonadota</taxon>
        <taxon>Gammaproteobacteria</taxon>
        <taxon>Chromatiales</taxon>
        <taxon>Chromatiaceae</taxon>
        <taxon>Rheinheimera</taxon>
    </lineage>
</organism>
<comment type="caution">
    <text evidence="14">The sequence shown here is derived from an EMBL/GenBank/DDBJ whole genome shotgun (WGS) entry which is preliminary data.</text>
</comment>
<dbReference type="InterPro" id="IPR046357">
    <property type="entry name" value="PPIase_dom_sf"/>
</dbReference>
<feature type="domain" description="PpiC" evidence="13">
    <location>
        <begin position="268"/>
        <end position="366"/>
    </location>
</feature>
<evidence type="ECO:0000256" key="2">
    <source>
        <dbReference type="ARBA" id="ARBA00022475"/>
    </source>
</evidence>
<keyword evidence="15" id="KW-1185">Reference proteome</keyword>
<evidence type="ECO:0000256" key="3">
    <source>
        <dbReference type="ARBA" id="ARBA00022519"/>
    </source>
</evidence>
<dbReference type="RefSeq" id="WP_070048843.1">
    <property type="nucleotide sequence ID" value="NZ_CBCSDO010000006.1"/>
</dbReference>
<dbReference type="PANTHER" id="PTHR47529">
    <property type="entry name" value="PEPTIDYL-PROLYL CIS-TRANS ISOMERASE D"/>
    <property type="match status" value="1"/>
</dbReference>
<comment type="similarity">
    <text evidence="8">Belongs to the PpiD chaperone family.</text>
</comment>
<dbReference type="STRING" id="1628148.BI198_06625"/>
<keyword evidence="5 12" id="KW-1133">Transmembrane helix</keyword>
<dbReference type="InterPro" id="IPR052029">
    <property type="entry name" value="PpiD_chaperone"/>
</dbReference>
<dbReference type="AlphaFoldDB" id="A0A1E7Q553"/>
<evidence type="ECO:0000313" key="15">
    <source>
        <dbReference type="Proteomes" id="UP000242258"/>
    </source>
</evidence>
<dbReference type="Pfam" id="PF13624">
    <property type="entry name" value="SurA_N_3"/>
    <property type="match status" value="1"/>
</dbReference>
<dbReference type="Proteomes" id="UP000242258">
    <property type="component" value="Unassembled WGS sequence"/>
</dbReference>
<dbReference type="Pfam" id="PF13616">
    <property type="entry name" value="Rotamase_3"/>
    <property type="match status" value="1"/>
</dbReference>
<sequence>MLEKIREGSQGIIAKTILGLVILTFALAGVGSYLSSPAEVNVATVNGDKVTKAEFDQAFQNERSRLQQQFGEMYATLAADPAYMNNFRSEVLERLIDERLQQQFATKLGLRVSNDQIRDAIRDMTEFQIDGQFNNDRYIALLRQSGYQPEQFRELMREQMSRNQLLVGLLGSDFATANDMQQLMKLQQQSRDVEYARIVAADFSADVTITEQMLEDYYTTHIAQYQTEQKIAVEYIELSAQTLAQNIAISDQQIQQFYNDNQALYASEARRKVAHIMLESEQADTAIENKAKQLLAQIKSGADFAKLAATESADTFSAENGGELDWLALGDMDEDFEAAAFALAKEGDLSPVVKTAYGYHIIKLITLEPAQQQPLAEVSAQIAQRLQEDQAATEFYDAQQRLAEVSFEMPDTLEDAALAIDVKVVSTPLFSRTTVSAPLNAPAVMAKLFDANFIAEKINSDVIELDKQHVIVVRVKQSEPARTLGLDEVKASVEAAVIAEQTALLAKAKAEKLLAEFSNMSFAQLVTSADLSLEQAIDTPRFGGTLDGQIRAKAFAMPRPIDNKPAVDMVVLANGDVALVSVVAVKATAITVAPNAEQIERLAEQHAQQAYAAVLASLKAKAEITRNLRAAQGTESGL</sequence>
<evidence type="ECO:0000256" key="11">
    <source>
        <dbReference type="PROSITE-ProRule" id="PRU00278"/>
    </source>
</evidence>
<dbReference type="Gene3D" id="1.10.4030.10">
    <property type="entry name" value="Porin chaperone SurA, peptide-binding domain"/>
    <property type="match status" value="1"/>
</dbReference>
<name>A0A1E7Q553_9GAMM</name>
<keyword evidence="3" id="KW-0997">Cell inner membrane</keyword>
<dbReference type="SUPFAM" id="SSF109998">
    <property type="entry name" value="Triger factor/SurA peptide-binding domain-like"/>
    <property type="match status" value="1"/>
</dbReference>
<dbReference type="InterPro" id="IPR000297">
    <property type="entry name" value="PPIase_PpiC"/>
</dbReference>
<dbReference type="SUPFAM" id="SSF54534">
    <property type="entry name" value="FKBP-like"/>
    <property type="match status" value="1"/>
</dbReference>
<evidence type="ECO:0000256" key="9">
    <source>
        <dbReference type="ARBA" id="ARBA00040743"/>
    </source>
</evidence>
<dbReference type="EMBL" id="MKEK01000001">
    <property type="protein sequence ID" value="OEY69277.1"/>
    <property type="molecule type" value="Genomic_DNA"/>
</dbReference>
<gene>
    <name evidence="14" type="ORF">BI198_06625</name>
</gene>
<evidence type="ECO:0000256" key="10">
    <source>
        <dbReference type="ARBA" id="ARBA00042775"/>
    </source>
</evidence>
<dbReference type="PANTHER" id="PTHR47529:SF1">
    <property type="entry name" value="PERIPLASMIC CHAPERONE PPID"/>
    <property type="match status" value="1"/>
</dbReference>
<comment type="subcellular location">
    <subcellularLocation>
        <location evidence="1">Cell inner membrane</location>
        <topology evidence="1">Single-pass type II membrane protein</topology>
        <orientation evidence="1">Periplasmic side</orientation>
    </subcellularLocation>
</comment>
<reference evidence="15" key="1">
    <citation type="submission" date="2016-09" db="EMBL/GenBank/DDBJ databases">
        <authorList>
            <person name="Wan X."/>
            <person name="Hou S."/>
        </authorList>
    </citation>
    <scope>NUCLEOTIDE SEQUENCE [LARGE SCALE GENOMIC DNA]</scope>
    <source>
        <strain evidence="15">KH87</strain>
    </source>
</reference>
<evidence type="ECO:0000256" key="7">
    <source>
        <dbReference type="ARBA" id="ARBA00023186"/>
    </source>
</evidence>
<dbReference type="Gene3D" id="3.10.50.40">
    <property type="match status" value="1"/>
</dbReference>
<feature type="transmembrane region" description="Helical" evidence="12">
    <location>
        <begin position="12"/>
        <end position="34"/>
    </location>
</feature>
<proteinExistence type="inferred from homology"/>
<evidence type="ECO:0000256" key="4">
    <source>
        <dbReference type="ARBA" id="ARBA00022692"/>
    </source>
</evidence>
<dbReference type="OrthoDB" id="9812372at2"/>
<evidence type="ECO:0000256" key="6">
    <source>
        <dbReference type="ARBA" id="ARBA00023136"/>
    </source>
</evidence>
<keyword evidence="7" id="KW-0143">Chaperone</keyword>
<evidence type="ECO:0000256" key="8">
    <source>
        <dbReference type="ARBA" id="ARBA00038408"/>
    </source>
</evidence>
<evidence type="ECO:0000256" key="12">
    <source>
        <dbReference type="SAM" id="Phobius"/>
    </source>
</evidence>
<accession>A0A1E7Q553</accession>
<keyword evidence="11 14" id="KW-0413">Isomerase</keyword>
<dbReference type="GO" id="GO:0005886">
    <property type="term" value="C:plasma membrane"/>
    <property type="evidence" value="ECO:0007669"/>
    <property type="project" value="UniProtKB-SubCell"/>
</dbReference>
<keyword evidence="6 12" id="KW-0472">Membrane</keyword>
<keyword evidence="4 12" id="KW-0812">Transmembrane</keyword>
<evidence type="ECO:0000256" key="1">
    <source>
        <dbReference type="ARBA" id="ARBA00004382"/>
    </source>
</evidence>
<evidence type="ECO:0000256" key="5">
    <source>
        <dbReference type="ARBA" id="ARBA00022989"/>
    </source>
</evidence>